<evidence type="ECO:0000256" key="1">
    <source>
        <dbReference type="ARBA" id="ARBA00004173"/>
    </source>
</evidence>
<comment type="caution">
    <text evidence="9">The sequence shown here is derived from an EMBL/GenBank/DDBJ whole genome shotgun (WGS) entry which is preliminary data.</text>
</comment>
<name>A0AAW1R4H3_9CHLO</name>
<keyword evidence="3" id="KW-0689">Ribosomal protein</keyword>
<dbReference type="GO" id="GO:0032543">
    <property type="term" value="P:mitochondrial translation"/>
    <property type="evidence" value="ECO:0007669"/>
    <property type="project" value="InterPro"/>
</dbReference>
<evidence type="ECO:0000256" key="3">
    <source>
        <dbReference type="ARBA" id="ARBA00022980"/>
    </source>
</evidence>
<dbReference type="InterPro" id="IPR036249">
    <property type="entry name" value="Thioredoxin-like_sf"/>
</dbReference>
<reference evidence="9 10" key="1">
    <citation type="journal article" date="2024" name="Nat. Commun.">
        <title>Phylogenomics reveals the evolutionary origins of lichenization in chlorophyte algae.</title>
        <authorList>
            <person name="Puginier C."/>
            <person name="Libourel C."/>
            <person name="Otte J."/>
            <person name="Skaloud P."/>
            <person name="Haon M."/>
            <person name="Grisel S."/>
            <person name="Petersen M."/>
            <person name="Berrin J.G."/>
            <person name="Delaux P.M."/>
            <person name="Dal Grande F."/>
            <person name="Keller J."/>
        </authorList>
    </citation>
    <scope>NUCLEOTIDE SEQUENCE [LARGE SCALE GENOMIC DNA]</scope>
    <source>
        <strain evidence="9 10">SAG 2043</strain>
    </source>
</reference>
<comment type="similarity">
    <text evidence="2">Belongs to the mitochondrion-specific ribosomal protein mL43 family.</text>
</comment>
<feature type="region of interest" description="Disordered" evidence="7">
    <location>
        <begin position="100"/>
        <end position="126"/>
    </location>
</feature>
<evidence type="ECO:0000313" key="9">
    <source>
        <dbReference type="EMBL" id="KAK9828522.1"/>
    </source>
</evidence>
<sequence length="126" mass="14408">MSRRGVWQLKSLTFSYCQFSGSSKGAREVVAEYLPRFQQDNPQLQLVTQVRPGRHPFLDAQYANKRTRTVGIENHTPAEILRHMIFLRSSVGRKTANKIKHRTVTDRPSIQGTWTPSMQAQLSSPL</sequence>
<dbReference type="InterPro" id="IPR039927">
    <property type="entry name" value="Ribosomal_mL43"/>
</dbReference>
<evidence type="ECO:0000259" key="8">
    <source>
        <dbReference type="SMART" id="SM00916"/>
    </source>
</evidence>
<dbReference type="InterPro" id="IPR007741">
    <property type="entry name" value="Ribosomal_mL43/mS25/NADH_DH"/>
</dbReference>
<evidence type="ECO:0000313" key="10">
    <source>
        <dbReference type="Proteomes" id="UP001489004"/>
    </source>
</evidence>
<dbReference type="PANTHER" id="PTHR21396">
    <property type="entry name" value="39S RIBOSOMAL PROTEIN L43"/>
    <property type="match status" value="1"/>
</dbReference>
<evidence type="ECO:0000256" key="6">
    <source>
        <dbReference type="ARBA" id="ARBA00035188"/>
    </source>
</evidence>
<dbReference type="AlphaFoldDB" id="A0AAW1R4H3"/>
<dbReference type="SUPFAM" id="SSF52833">
    <property type="entry name" value="Thioredoxin-like"/>
    <property type="match status" value="1"/>
</dbReference>
<feature type="domain" description="Ribosomal protein/NADH dehydrogenase" evidence="8">
    <location>
        <begin position="18"/>
        <end position="91"/>
    </location>
</feature>
<proteinExistence type="inferred from homology"/>
<keyword evidence="4" id="KW-0496">Mitochondrion</keyword>
<dbReference type="PANTHER" id="PTHR21396:SF2">
    <property type="entry name" value="LARGE RIBOSOMAL SUBUNIT PROTEIN ML43"/>
    <property type="match status" value="1"/>
</dbReference>
<accession>A0AAW1R4H3</accession>
<keyword evidence="10" id="KW-1185">Reference proteome</keyword>
<protein>
    <recommendedName>
        <fullName evidence="6">Large ribosomal subunit protein mL43</fullName>
    </recommendedName>
</protein>
<evidence type="ECO:0000256" key="4">
    <source>
        <dbReference type="ARBA" id="ARBA00023128"/>
    </source>
</evidence>
<dbReference type="Gene3D" id="3.40.30.10">
    <property type="entry name" value="Glutaredoxin"/>
    <property type="match status" value="1"/>
</dbReference>
<dbReference type="GO" id="GO:0003735">
    <property type="term" value="F:structural constituent of ribosome"/>
    <property type="evidence" value="ECO:0007669"/>
    <property type="project" value="InterPro"/>
</dbReference>
<dbReference type="EMBL" id="JALJOR010000001">
    <property type="protein sequence ID" value="KAK9828522.1"/>
    <property type="molecule type" value="Genomic_DNA"/>
</dbReference>
<organism evidence="9 10">
    <name type="scientific">[Myrmecia] bisecta</name>
    <dbReference type="NCBI Taxonomy" id="41462"/>
    <lineage>
        <taxon>Eukaryota</taxon>
        <taxon>Viridiplantae</taxon>
        <taxon>Chlorophyta</taxon>
        <taxon>core chlorophytes</taxon>
        <taxon>Trebouxiophyceae</taxon>
        <taxon>Trebouxiales</taxon>
        <taxon>Trebouxiaceae</taxon>
        <taxon>Myrmecia</taxon>
    </lineage>
</organism>
<evidence type="ECO:0000256" key="7">
    <source>
        <dbReference type="SAM" id="MobiDB-lite"/>
    </source>
</evidence>
<dbReference type="GO" id="GO:0005762">
    <property type="term" value="C:mitochondrial large ribosomal subunit"/>
    <property type="evidence" value="ECO:0007669"/>
    <property type="project" value="TreeGrafter"/>
</dbReference>
<feature type="compositionally biased region" description="Polar residues" evidence="7">
    <location>
        <begin position="106"/>
        <end position="126"/>
    </location>
</feature>
<keyword evidence="5" id="KW-0687">Ribonucleoprotein</keyword>
<gene>
    <name evidence="9" type="ORF">WJX72_000542</name>
</gene>
<dbReference type="Pfam" id="PF05047">
    <property type="entry name" value="L51_S25_CI-B8"/>
    <property type="match status" value="1"/>
</dbReference>
<evidence type="ECO:0000256" key="5">
    <source>
        <dbReference type="ARBA" id="ARBA00023274"/>
    </source>
</evidence>
<dbReference type="Proteomes" id="UP001489004">
    <property type="component" value="Unassembled WGS sequence"/>
</dbReference>
<evidence type="ECO:0000256" key="2">
    <source>
        <dbReference type="ARBA" id="ARBA00006073"/>
    </source>
</evidence>
<comment type="subcellular location">
    <subcellularLocation>
        <location evidence="1">Mitochondrion</location>
    </subcellularLocation>
</comment>
<dbReference type="SMART" id="SM00916">
    <property type="entry name" value="L51_S25_CI-B8"/>
    <property type="match status" value="1"/>
</dbReference>